<evidence type="ECO:0000313" key="2">
    <source>
        <dbReference type="EMBL" id="KAA6309448.1"/>
    </source>
</evidence>
<dbReference type="Gene3D" id="3.30.70.260">
    <property type="match status" value="1"/>
</dbReference>
<keyword evidence="2" id="KW-0418">Kinase</keyword>
<reference evidence="2" key="1">
    <citation type="submission" date="2019-03" db="EMBL/GenBank/DDBJ databases">
        <title>Single cell metagenomics reveals metabolic interactions within the superorganism composed of flagellate Streblomastix strix and complex community of Bacteroidetes bacteria on its surface.</title>
        <authorList>
            <person name="Treitli S.C."/>
            <person name="Kolisko M."/>
            <person name="Husnik F."/>
            <person name="Keeling P."/>
            <person name="Hampl V."/>
        </authorList>
    </citation>
    <scope>NUCLEOTIDE SEQUENCE</scope>
    <source>
        <strain evidence="2">STM</strain>
    </source>
</reference>
<protein>
    <submittedName>
        <fullName evidence="2">GTP pyrophosphokinase</fullName>
        <ecNumber evidence="2">2.7.6.5</ecNumber>
    </submittedName>
</protein>
<dbReference type="InterPro" id="IPR002912">
    <property type="entry name" value="ACT_dom"/>
</dbReference>
<feature type="domain" description="ACT" evidence="1">
    <location>
        <begin position="3"/>
        <end position="49"/>
    </location>
</feature>
<dbReference type="EMBL" id="SNRY01007944">
    <property type="protein sequence ID" value="KAA6309448.1"/>
    <property type="molecule type" value="Genomic_DNA"/>
</dbReference>
<name>A0A5J4PKN9_9ZZZZ</name>
<comment type="caution">
    <text evidence="2">The sequence shown here is derived from an EMBL/GenBank/DDBJ whole genome shotgun (WGS) entry which is preliminary data.</text>
</comment>
<sequence>LQFNIKKLELGADNGIFDGKLQIYVHDTSDVKLLCNNLLKNNNIKSVIRIADD</sequence>
<evidence type="ECO:0000259" key="1">
    <source>
        <dbReference type="Pfam" id="PF13291"/>
    </source>
</evidence>
<gene>
    <name evidence="2" type="ORF">EZS27_039064</name>
</gene>
<proteinExistence type="predicted"/>
<dbReference type="GO" id="GO:0016301">
    <property type="term" value="F:kinase activity"/>
    <property type="evidence" value="ECO:0007669"/>
    <property type="project" value="UniProtKB-KW"/>
</dbReference>
<dbReference type="GO" id="GO:0008728">
    <property type="term" value="F:GTP diphosphokinase activity"/>
    <property type="evidence" value="ECO:0007669"/>
    <property type="project" value="UniProtKB-EC"/>
</dbReference>
<accession>A0A5J4PKN9</accession>
<feature type="non-terminal residue" evidence="2">
    <location>
        <position position="1"/>
    </location>
</feature>
<dbReference type="AlphaFoldDB" id="A0A5J4PKN9"/>
<dbReference type="EC" id="2.7.6.5" evidence="2"/>
<keyword evidence="2" id="KW-0808">Transferase</keyword>
<dbReference type="Pfam" id="PF13291">
    <property type="entry name" value="ACT_4"/>
    <property type="match status" value="1"/>
</dbReference>
<organism evidence="2">
    <name type="scientific">termite gut metagenome</name>
    <dbReference type="NCBI Taxonomy" id="433724"/>
    <lineage>
        <taxon>unclassified sequences</taxon>
        <taxon>metagenomes</taxon>
        <taxon>organismal metagenomes</taxon>
    </lineage>
</organism>